<keyword evidence="3" id="KW-1185">Reference proteome</keyword>
<organism evidence="2 3">
    <name type="scientific">Venustampulla echinocandica</name>
    <dbReference type="NCBI Taxonomy" id="2656787"/>
    <lineage>
        <taxon>Eukaryota</taxon>
        <taxon>Fungi</taxon>
        <taxon>Dikarya</taxon>
        <taxon>Ascomycota</taxon>
        <taxon>Pezizomycotina</taxon>
        <taxon>Leotiomycetes</taxon>
        <taxon>Helotiales</taxon>
        <taxon>Pleuroascaceae</taxon>
        <taxon>Venustampulla</taxon>
    </lineage>
</organism>
<evidence type="ECO:0000313" key="3">
    <source>
        <dbReference type="Proteomes" id="UP000254866"/>
    </source>
</evidence>
<protein>
    <recommendedName>
        <fullName evidence="4">Stc1 domain-containing protein</fullName>
    </recommendedName>
</protein>
<dbReference type="EMBL" id="NPIC01000009">
    <property type="protein sequence ID" value="RDL32958.1"/>
    <property type="molecule type" value="Genomic_DNA"/>
</dbReference>
<proteinExistence type="predicted"/>
<dbReference type="AlphaFoldDB" id="A0A370TE50"/>
<dbReference type="Proteomes" id="UP000254866">
    <property type="component" value="Unassembled WGS sequence"/>
</dbReference>
<dbReference type="RefSeq" id="XP_031866451.1">
    <property type="nucleotide sequence ID" value="XM_032017020.1"/>
</dbReference>
<gene>
    <name evidence="2" type="ORF">BP5553_08397</name>
</gene>
<dbReference type="GeneID" id="43601246"/>
<name>A0A370TE50_9HELO</name>
<evidence type="ECO:0000313" key="2">
    <source>
        <dbReference type="EMBL" id="RDL32958.1"/>
    </source>
</evidence>
<evidence type="ECO:0000256" key="1">
    <source>
        <dbReference type="SAM" id="MobiDB-lite"/>
    </source>
</evidence>
<evidence type="ECO:0008006" key="4">
    <source>
        <dbReference type="Google" id="ProtNLM"/>
    </source>
</evidence>
<feature type="region of interest" description="Disordered" evidence="1">
    <location>
        <begin position="178"/>
        <end position="232"/>
    </location>
</feature>
<feature type="compositionally biased region" description="Acidic residues" evidence="1">
    <location>
        <begin position="212"/>
        <end position="221"/>
    </location>
</feature>
<sequence length="232" mass="26378">MPPSQQSRQPTDEDYNLTSADRLVLLQELEQLLGDIPQHFLGRLESNCKRASFSFSFGFIDTTVISRRRTFIISTTAVSAYTTGEAPKEICPSVPISKREVFDVLYASNDALRPISTATNAAGLAMSRCNYCLSTRDYDLCGLFKHAQYFSKSQRRNNNHQPWCLDCMAWRERVDENVRRGLPPPPRPGEVLQGEEAEMQRRLRGILAPFEGSDEDEDEDASPFVPYQEPYQ</sequence>
<reference evidence="2 3" key="1">
    <citation type="journal article" date="2018" name="IMA Fungus">
        <title>IMA Genome-F 9: Draft genome sequence of Annulohypoxylon stygium, Aspergillus mulundensis, Berkeleyomyces basicola (syn. Thielaviopsis basicola), Ceratocystis smalleyi, two Cercospora beticola strains, Coleophoma cylindrospora, Fusarium fracticaudum, Phialophora cf. hyalina, and Morchella septimelata.</title>
        <authorList>
            <person name="Wingfield B.D."/>
            <person name="Bills G.F."/>
            <person name="Dong Y."/>
            <person name="Huang W."/>
            <person name="Nel W.J."/>
            <person name="Swalarsk-Parry B.S."/>
            <person name="Vaghefi N."/>
            <person name="Wilken P.M."/>
            <person name="An Z."/>
            <person name="de Beer Z.W."/>
            <person name="De Vos L."/>
            <person name="Chen L."/>
            <person name="Duong T.A."/>
            <person name="Gao Y."/>
            <person name="Hammerbacher A."/>
            <person name="Kikkert J.R."/>
            <person name="Li Y."/>
            <person name="Li H."/>
            <person name="Li K."/>
            <person name="Li Q."/>
            <person name="Liu X."/>
            <person name="Ma X."/>
            <person name="Naidoo K."/>
            <person name="Pethybridge S.J."/>
            <person name="Sun J."/>
            <person name="Steenkamp E.T."/>
            <person name="van der Nest M.A."/>
            <person name="van Wyk S."/>
            <person name="Wingfield M.J."/>
            <person name="Xiong C."/>
            <person name="Yue Q."/>
            <person name="Zhang X."/>
        </authorList>
    </citation>
    <scope>NUCLEOTIDE SEQUENCE [LARGE SCALE GENOMIC DNA]</scope>
    <source>
        <strain evidence="2 3">BP 5553</strain>
    </source>
</reference>
<accession>A0A370TE50</accession>
<comment type="caution">
    <text evidence="2">The sequence shown here is derived from an EMBL/GenBank/DDBJ whole genome shotgun (WGS) entry which is preliminary data.</text>
</comment>
<dbReference type="OrthoDB" id="10556112at2759"/>